<proteinExistence type="inferred from homology"/>
<evidence type="ECO:0000256" key="4">
    <source>
        <dbReference type="ARBA" id="ARBA00022763"/>
    </source>
</evidence>
<feature type="domain" description="FPG-type" evidence="14">
    <location>
        <begin position="238"/>
        <end position="272"/>
    </location>
</feature>
<evidence type="ECO:0000256" key="10">
    <source>
        <dbReference type="ARBA" id="ARBA00023239"/>
    </source>
</evidence>
<dbReference type="Pfam" id="PF06831">
    <property type="entry name" value="H2TH"/>
    <property type="match status" value="1"/>
</dbReference>
<evidence type="ECO:0000313" key="16">
    <source>
        <dbReference type="EMBL" id="QKS70375.1"/>
    </source>
</evidence>
<dbReference type="GO" id="GO:0003684">
    <property type="term" value="F:damaged DNA binding"/>
    <property type="evidence" value="ECO:0007669"/>
    <property type="project" value="InterPro"/>
</dbReference>
<dbReference type="InterPro" id="IPR010979">
    <property type="entry name" value="Ribosomal_uS13-like_H2TH"/>
</dbReference>
<evidence type="ECO:0000256" key="2">
    <source>
        <dbReference type="ARBA" id="ARBA00012720"/>
    </source>
</evidence>
<dbReference type="EMBL" id="CP041372">
    <property type="protein sequence ID" value="QKS70375.1"/>
    <property type="molecule type" value="Genomic_DNA"/>
</dbReference>
<dbReference type="InterPro" id="IPR012319">
    <property type="entry name" value="FPG_cat"/>
</dbReference>
<dbReference type="GO" id="GO:0000703">
    <property type="term" value="F:oxidized pyrimidine nucleobase lesion DNA N-glycosylase activity"/>
    <property type="evidence" value="ECO:0007669"/>
    <property type="project" value="TreeGrafter"/>
</dbReference>
<keyword evidence="17" id="KW-1185">Reference proteome</keyword>
<keyword evidence="5 13" id="KW-0863">Zinc-finger</keyword>
<accession>A0A859FDP5</accession>
<keyword evidence="8" id="KW-0238">DNA-binding</keyword>
<name>A0A859FDP5_9BACI</name>
<dbReference type="InterPro" id="IPR000214">
    <property type="entry name" value="Znf_DNA_glyclase/AP_lyase"/>
</dbReference>
<gene>
    <name evidence="16" type="primary">nei</name>
    <name evidence="16" type="ORF">FLK61_26845</name>
</gene>
<keyword evidence="10 16" id="KW-0456">Lyase</keyword>
<dbReference type="PANTHER" id="PTHR42697:SF1">
    <property type="entry name" value="ENDONUCLEASE 8"/>
    <property type="match status" value="1"/>
</dbReference>
<dbReference type="GO" id="GO:0140078">
    <property type="term" value="F:class I DNA-(apurinic or apyrimidinic site) endonuclease activity"/>
    <property type="evidence" value="ECO:0007669"/>
    <property type="project" value="UniProtKB-EC"/>
</dbReference>
<evidence type="ECO:0000256" key="7">
    <source>
        <dbReference type="ARBA" id="ARBA00022833"/>
    </source>
</evidence>
<dbReference type="Gene3D" id="3.20.190.10">
    <property type="entry name" value="MutM-like, N-terminal"/>
    <property type="match status" value="1"/>
</dbReference>
<dbReference type="NCBIfam" id="NF007763">
    <property type="entry name" value="PRK10445.1"/>
    <property type="match status" value="1"/>
</dbReference>
<keyword evidence="3" id="KW-0479">Metal-binding</keyword>
<dbReference type="AlphaFoldDB" id="A0A859FDP5"/>
<evidence type="ECO:0000256" key="11">
    <source>
        <dbReference type="ARBA" id="ARBA00023268"/>
    </source>
</evidence>
<dbReference type="PROSITE" id="PS51068">
    <property type="entry name" value="FPG_CAT"/>
    <property type="match status" value="1"/>
</dbReference>
<dbReference type="GO" id="GO:0008270">
    <property type="term" value="F:zinc ion binding"/>
    <property type="evidence" value="ECO:0007669"/>
    <property type="project" value="UniProtKB-KW"/>
</dbReference>
<evidence type="ECO:0000256" key="9">
    <source>
        <dbReference type="ARBA" id="ARBA00023204"/>
    </source>
</evidence>
<evidence type="ECO:0000256" key="6">
    <source>
        <dbReference type="ARBA" id="ARBA00022801"/>
    </source>
</evidence>
<keyword evidence="9" id="KW-0234">DNA repair</keyword>
<evidence type="ECO:0000259" key="14">
    <source>
        <dbReference type="PROSITE" id="PS51066"/>
    </source>
</evidence>
<keyword evidence="7" id="KW-0862">Zinc</keyword>
<comment type="similarity">
    <text evidence="1">Belongs to the FPG family.</text>
</comment>
<keyword evidence="6" id="KW-0378">Hydrolase</keyword>
<dbReference type="EC" id="4.2.99.18" evidence="2"/>
<keyword evidence="12" id="KW-0326">Glycosidase</keyword>
<dbReference type="Proteomes" id="UP000318138">
    <property type="component" value="Chromosome"/>
</dbReference>
<keyword evidence="16" id="KW-0540">Nuclease</keyword>
<organism evidence="16 17">
    <name type="scientific">Paenalkalicoccus suaedae</name>
    <dbReference type="NCBI Taxonomy" id="2592382"/>
    <lineage>
        <taxon>Bacteria</taxon>
        <taxon>Bacillati</taxon>
        <taxon>Bacillota</taxon>
        <taxon>Bacilli</taxon>
        <taxon>Bacillales</taxon>
        <taxon>Bacillaceae</taxon>
        <taxon>Paenalkalicoccus</taxon>
    </lineage>
</organism>
<sequence>MPEGPEIRKAADQVEKALQGKRVLDVYFAKEHLAGYEEMLTGAVVTGVDTKGKAMLTRFDHGYTVYSHNQLYGKWVIRNAYNYPKTNRQLRFAVHNEKKSALLYSASDIEVLRDEEVADHPFIKKVGPDILSEDVTEEMLLNRFTSKSFVKRNWGGLLLDQHFIAGIGNYLRSEILYVARIHPSLRPIDCTDEQLEAAARATIELMWQSYRHNGITNDLSLADKMKADGRKRKEFRHWVFAREEQSCHTCGTPVVKTQVASRRLYFCEVCQATQK</sequence>
<evidence type="ECO:0000313" key="17">
    <source>
        <dbReference type="Proteomes" id="UP000318138"/>
    </source>
</evidence>
<evidence type="ECO:0000256" key="12">
    <source>
        <dbReference type="ARBA" id="ARBA00023295"/>
    </source>
</evidence>
<dbReference type="SUPFAM" id="SSF57716">
    <property type="entry name" value="Glucocorticoid receptor-like (DNA-binding domain)"/>
    <property type="match status" value="1"/>
</dbReference>
<dbReference type="SMART" id="SM00898">
    <property type="entry name" value="Fapy_DNA_glyco"/>
    <property type="match status" value="1"/>
</dbReference>
<evidence type="ECO:0000256" key="3">
    <source>
        <dbReference type="ARBA" id="ARBA00022723"/>
    </source>
</evidence>
<dbReference type="PROSITE" id="PS51066">
    <property type="entry name" value="ZF_FPG_2"/>
    <property type="match status" value="1"/>
</dbReference>
<keyword evidence="4" id="KW-0227">DNA damage</keyword>
<dbReference type="PANTHER" id="PTHR42697">
    <property type="entry name" value="ENDONUCLEASE 8"/>
    <property type="match status" value="1"/>
</dbReference>
<evidence type="ECO:0000256" key="8">
    <source>
        <dbReference type="ARBA" id="ARBA00023125"/>
    </source>
</evidence>
<keyword evidence="16" id="KW-0255">Endonuclease</keyword>
<evidence type="ECO:0000256" key="1">
    <source>
        <dbReference type="ARBA" id="ARBA00009409"/>
    </source>
</evidence>
<reference evidence="17" key="1">
    <citation type="submission" date="2019-07" db="EMBL/GenBank/DDBJ databases">
        <title>Bacillus alkalisoli sp. nov. isolated from saline soil.</title>
        <authorList>
            <person name="Sun J.-Q."/>
            <person name="Xu L."/>
        </authorList>
    </citation>
    <scope>NUCLEOTIDE SEQUENCE [LARGE SCALE GENOMIC DNA]</scope>
    <source>
        <strain evidence="17">M4U3P1</strain>
    </source>
</reference>
<dbReference type="SMART" id="SM01232">
    <property type="entry name" value="H2TH"/>
    <property type="match status" value="1"/>
</dbReference>
<keyword evidence="11" id="KW-0511">Multifunctional enzyme</keyword>
<dbReference type="Pfam" id="PF01149">
    <property type="entry name" value="Fapy_DNA_glyco"/>
    <property type="match status" value="1"/>
</dbReference>
<dbReference type="KEGG" id="psua:FLK61_26845"/>
<evidence type="ECO:0000256" key="5">
    <source>
        <dbReference type="ARBA" id="ARBA00022771"/>
    </source>
</evidence>
<feature type="domain" description="Formamidopyrimidine-DNA glycosylase catalytic" evidence="15">
    <location>
        <begin position="2"/>
        <end position="93"/>
    </location>
</feature>
<dbReference type="SUPFAM" id="SSF46946">
    <property type="entry name" value="S13-like H2TH domain"/>
    <property type="match status" value="1"/>
</dbReference>
<dbReference type="RefSeq" id="WP_176008416.1">
    <property type="nucleotide sequence ID" value="NZ_CP041372.2"/>
</dbReference>
<evidence type="ECO:0000259" key="15">
    <source>
        <dbReference type="PROSITE" id="PS51068"/>
    </source>
</evidence>
<dbReference type="SUPFAM" id="SSF81624">
    <property type="entry name" value="N-terminal domain of MutM-like DNA repair proteins"/>
    <property type="match status" value="1"/>
</dbReference>
<dbReference type="InterPro" id="IPR035937">
    <property type="entry name" value="FPG_N"/>
</dbReference>
<evidence type="ECO:0000256" key="13">
    <source>
        <dbReference type="PROSITE-ProRule" id="PRU00391"/>
    </source>
</evidence>
<protein>
    <recommendedName>
        <fullName evidence="2">DNA-(apurinic or apyrimidinic site) lyase</fullName>
        <ecNumber evidence="2">4.2.99.18</ecNumber>
    </recommendedName>
</protein>
<dbReference type="Gene3D" id="1.10.8.50">
    <property type="match status" value="1"/>
</dbReference>
<dbReference type="InterPro" id="IPR015886">
    <property type="entry name" value="H2TH_FPG"/>
</dbReference>
<dbReference type="GO" id="GO:0006284">
    <property type="term" value="P:base-excision repair"/>
    <property type="evidence" value="ECO:0007669"/>
    <property type="project" value="InterPro"/>
</dbReference>